<dbReference type="GO" id="GO:0009306">
    <property type="term" value="P:protein secretion"/>
    <property type="evidence" value="ECO:0007669"/>
    <property type="project" value="InterPro"/>
</dbReference>
<dbReference type="InterPro" id="IPR050810">
    <property type="entry name" value="Bact_Secretion_Sys_Channel"/>
</dbReference>
<dbReference type="PRINTS" id="PR00811">
    <property type="entry name" value="BCTERIALGSPD"/>
</dbReference>
<evidence type="ECO:0000256" key="1">
    <source>
        <dbReference type="RuleBase" id="RU004003"/>
    </source>
</evidence>
<dbReference type="PANTHER" id="PTHR30332:SF17">
    <property type="entry name" value="TYPE IV PILIATION SYSTEM PROTEIN DR_0774-RELATED"/>
    <property type="match status" value="1"/>
</dbReference>
<reference evidence="4 5" key="1">
    <citation type="journal article" date="2019" name="Nat. Microbiol.">
        <title>Mediterranean grassland soil C-N compound turnover is dependent on rainfall and depth, and is mediated by genomically divergent microorganisms.</title>
        <authorList>
            <person name="Diamond S."/>
            <person name="Andeer P.F."/>
            <person name="Li Z."/>
            <person name="Crits-Christoph A."/>
            <person name="Burstein D."/>
            <person name="Anantharaman K."/>
            <person name="Lane K.R."/>
            <person name="Thomas B.C."/>
            <person name="Pan C."/>
            <person name="Northen T.R."/>
            <person name="Banfield J.F."/>
        </authorList>
    </citation>
    <scope>NUCLEOTIDE SEQUENCE [LARGE SCALE GENOMIC DNA]</scope>
    <source>
        <strain evidence="4">WS_11</strain>
    </source>
</reference>
<evidence type="ECO:0000259" key="3">
    <source>
        <dbReference type="Pfam" id="PF13629"/>
    </source>
</evidence>
<proteinExistence type="inferred from homology"/>
<gene>
    <name evidence="4" type="ORF">E6K81_01255</name>
</gene>
<comment type="similarity">
    <text evidence="1">Belongs to the bacterial secretin family.</text>
</comment>
<feature type="domain" description="Pilus formation protein N-terminal" evidence="3">
    <location>
        <begin position="32"/>
        <end position="100"/>
    </location>
</feature>
<evidence type="ECO:0000313" key="5">
    <source>
        <dbReference type="Proteomes" id="UP000319771"/>
    </source>
</evidence>
<dbReference type="AlphaFoldDB" id="A0A538UDX6"/>
<feature type="domain" description="Type II/III secretion system secretin-like" evidence="2">
    <location>
        <begin position="193"/>
        <end position="357"/>
    </location>
</feature>
<organism evidence="4 5">
    <name type="scientific">Eiseniibacteriota bacterium</name>
    <dbReference type="NCBI Taxonomy" id="2212470"/>
    <lineage>
        <taxon>Bacteria</taxon>
        <taxon>Candidatus Eiseniibacteriota</taxon>
    </lineage>
</organism>
<dbReference type="Pfam" id="PF00263">
    <property type="entry name" value="Secretin"/>
    <property type="match status" value="1"/>
</dbReference>
<dbReference type="Pfam" id="PF13629">
    <property type="entry name" value="T2SS-T3SS_pil_N"/>
    <property type="match status" value="1"/>
</dbReference>
<dbReference type="InterPro" id="IPR032789">
    <property type="entry name" value="T2SS-T3SS_pil_N"/>
</dbReference>
<evidence type="ECO:0000259" key="2">
    <source>
        <dbReference type="Pfam" id="PF00263"/>
    </source>
</evidence>
<name>A0A538UDX6_UNCEI</name>
<dbReference type="GO" id="GO:0015627">
    <property type="term" value="C:type II protein secretion system complex"/>
    <property type="evidence" value="ECO:0007669"/>
    <property type="project" value="TreeGrafter"/>
</dbReference>
<protein>
    <submittedName>
        <fullName evidence="4">Uncharacterized protein</fullName>
    </submittedName>
</protein>
<comment type="caution">
    <text evidence="4">The sequence shown here is derived from an EMBL/GenBank/DDBJ whole genome shotgun (WGS) entry which is preliminary data.</text>
</comment>
<sequence>MVSRKVKSAMGSCVGVALATVVLIGAALADAHEKLRIPEGRAEVVTSTDDVRTVAIAEPKIADAAVGSAKTVVVNAKSPGTTTLVVYSESGRYRIMDIEVYVPNVAKQVSLRVRIAEVNDNASRVLGFDWYGQGTSNKLNGFVKGGLLTSKIAPVAADQNGNVDGLSVGPATDGFFGWAKNNSDLVLETTWQALEQKGDLRTLATPTLVTKSGQPASFLAGGEIPVPIVTPSGGNQSTVSISWKEFGVRLEFTPTVEEDGSITLKVAPEVSQLDFSNGVTLSSFQIPSLISRKASTTVNLRPGEHLAIGGLKQTERTKTVRRVPILGHIPLLGFFFTHTSTANVDRDLLVVVSPEMVEAASSTLPPLPTDRK</sequence>
<dbReference type="InterPro" id="IPR001775">
    <property type="entry name" value="GspD/PilQ"/>
</dbReference>
<evidence type="ECO:0000313" key="4">
    <source>
        <dbReference type="EMBL" id="TMQ74101.1"/>
    </source>
</evidence>
<dbReference type="InterPro" id="IPR004846">
    <property type="entry name" value="T2SS/T3SS_dom"/>
</dbReference>
<dbReference type="Proteomes" id="UP000319771">
    <property type="component" value="Unassembled WGS sequence"/>
</dbReference>
<dbReference type="PANTHER" id="PTHR30332">
    <property type="entry name" value="PROBABLE GENERAL SECRETION PATHWAY PROTEIN D"/>
    <property type="match status" value="1"/>
</dbReference>
<dbReference type="EMBL" id="VBPB01000014">
    <property type="protein sequence ID" value="TMQ74101.1"/>
    <property type="molecule type" value="Genomic_DNA"/>
</dbReference>
<accession>A0A538UDX6</accession>